<protein>
    <submittedName>
        <fullName evidence="1">Uncharacterized protein</fullName>
    </submittedName>
</protein>
<accession>A0A645ANM9</accession>
<evidence type="ECO:0000313" key="1">
    <source>
        <dbReference type="EMBL" id="MPM54779.1"/>
    </source>
</evidence>
<dbReference type="EMBL" id="VSSQ01014959">
    <property type="protein sequence ID" value="MPM54779.1"/>
    <property type="molecule type" value="Genomic_DNA"/>
</dbReference>
<sequence>MVERFLFNWVHLRTSHITGRDAKNTSLIEANPANTPLTRVDKAAMRAGRTTHRSIRFRAEKGRFPGHFIKNLKTFHAILTIIIARPHPELDLRKLW</sequence>
<organism evidence="1">
    <name type="scientific">bioreactor metagenome</name>
    <dbReference type="NCBI Taxonomy" id="1076179"/>
    <lineage>
        <taxon>unclassified sequences</taxon>
        <taxon>metagenomes</taxon>
        <taxon>ecological metagenomes</taxon>
    </lineage>
</organism>
<proteinExistence type="predicted"/>
<reference evidence="1" key="1">
    <citation type="submission" date="2019-08" db="EMBL/GenBank/DDBJ databases">
        <authorList>
            <person name="Kucharzyk K."/>
            <person name="Murdoch R.W."/>
            <person name="Higgins S."/>
            <person name="Loffler F."/>
        </authorList>
    </citation>
    <scope>NUCLEOTIDE SEQUENCE</scope>
</reference>
<comment type="caution">
    <text evidence="1">The sequence shown here is derived from an EMBL/GenBank/DDBJ whole genome shotgun (WGS) entry which is preliminary data.</text>
</comment>
<dbReference type="AlphaFoldDB" id="A0A645ANM9"/>
<name>A0A645ANM9_9ZZZZ</name>
<gene>
    <name evidence="1" type="ORF">SDC9_101559</name>
</gene>